<dbReference type="Proteomes" id="UP001156882">
    <property type="component" value="Unassembled WGS sequence"/>
</dbReference>
<evidence type="ECO:0000313" key="2">
    <source>
        <dbReference type="EMBL" id="GLS22399.1"/>
    </source>
</evidence>
<dbReference type="CDD" id="cd00077">
    <property type="entry name" value="HDc"/>
    <property type="match status" value="1"/>
</dbReference>
<reference evidence="3" key="1">
    <citation type="journal article" date="2019" name="Int. J. Syst. Evol. Microbiol.">
        <title>The Global Catalogue of Microorganisms (GCM) 10K type strain sequencing project: providing services to taxonomists for standard genome sequencing and annotation.</title>
        <authorList>
            <consortium name="The Broad Institute Genomics Platform"/>
            <consortium name="The Broad Institute Genome Sequencing Center for Infectious Disease"/>
            <person name="Wu L."/>
            <person name="Ma J."/>
        </authorList>
    </citation>
    <scope>NUCLEOTIDE SEQUENCE [LARGE SCALE GENOMIC DNA]</scope>
    <source>
        <strain evidence="3">NBRC 101365</strain>
    </source>
</reference>
<dbReference type="Pfam" id="PF01966">
    <property type="entry name" value="HD"/>
    <property type="match status" value="1"/>
</dbReference>
<dbReference type="SUPFAM" id="SSF109604">
    <property type="entry name" value="HD-domain/PDEase-like"/>
    <property type="match status" value="1"/>
</dbReference>
<dbReference type="NCBIfam" id="TIGR00277">
    <property type="entry name" value="HDIG"/>
    <property type="match status" value="1"/>
</dbReference>
<proteinExistence type="predicted"/>
<gene>
    <name evidence="2" type="ORF">GCM10007874_54170</name>
</gene>
<dbReference type="EMBL" id="BSPC01000063">
    <property type="protein sequence ID" value="GLS22399.1"/>
    <property type="molecule type" value="Genomic_DNA"/>
</dbReference>
<evidence type="ECO:0000259" key="1">
    <source>
        <dbReference type="Pfam" id="PF01966"/>
    </source>
</evidence>
<feature type="domain" description="HD" evidence="1">
    <location>
        <begin position="73"/>
        <end position="184"/>
    </location>
</feature>
<comment type="caution">
    <text evidence="2">The sequence shown here is derived from an EMBL/GenBank/DDBJ whole genome shotgun (WGS) entry which is preliminary data.</text>
</comment>
<evidence type="ECO:0000313" key="3">
    <source>
        <dbReference type="Proteomes" id="UP001156882"/>
    </source>
</evidence>
<keyword evidence="3" id="KW-1185">Reference proteome</keyword>
<dbReference type="InterPro" id="IPR003607">
    <property type="entry name" value="HD/PDEase_dom"/>
</dbReference>
<accession>A0ABQ6CRQ0</accession>
<dbReference type="InterPro" id="IPR006675">
    <property type="entry name" value="HDIG_dom"/>
</dbReference>
<organism evidence="2 3">
    <name type="scientific">Labrys miyagiensis</name>
    <dbReference type="NCBI Taxonomy" id="346912"/>
    <lineage>
        <taxon>Bacteria</taxon>
        <taxon>Pseudomonadati</taxon>
        <taxon>Pseudomonadota</taxon>
        <taxon>Alphaproteobacteria</taxon>
        <taxon>Hyphomicrobiales</taxon>
        <taxon>Xanthobacteraceae</taxon>
        <taxon>Labrys</taxon>
    </lineage>
</organism>
<dbReference type="RefSeq" id="WP_284315365.1">
    <property type="nucleotide sequence ID" value="NZ_BSPC01000063.1"/>
</dbReference>
<name>A0ABQ6CRQ0_9HYPH</name>
<sequence length="215" mass="23436">MLTDDQNNSADLRPGVLEDLPELGLIAGPELQEKAIKAWMLALGQSSFRRIRDMPGEAVPGSLILKEGGQDLHLRGVTLVALSMAEYFIKAFPQASIDRDVLIAGGLCHDIGKTFECDPENQKRWAADASRNGRPSLRHPIFGAHICLMAGLPESVAHIAACHSAEGDNVQRSLECTIVREADAAWWRVATGAGLVRPDSIPAEFNRMYAQRVNN</sequence>
<dbReference type="InterPro" id="IPR006674">
    <property type="entry name" value="HD_domain"/>
</dbReference>
<dbReference type="Gene3D" id="1.10.3210.10">
    <property type="entry name" value="Hypothetical protein af1432"/>
    <property type="match status" value="1"/>
</dbReference>
<protein>
    <submittedName>
        <fullName evidence="2">Phosphohydrolase</fullName>
    </submittedName>
</protein>